<gene>
    <name evidence="1" type="ORF">POL68_25725</name>
</gene>
<name>A0ABT5DE46_9BACT</name>
<dbReference type="Proteomes" id="UP001221838">
    <property type="component" value="Unassembled WGS sequence"/>
</dbReference>
<organism evidence="1 2">
    <name type="scientific">Stigmatella ashevillensis</name>
    <dbReference type="NCBI Taxonomy" id="2995309"/>
    <lineage>
        <taxon>Bacteria</taxon>
        <taxon>Pseudomonadati</taxon>
        <taxon>Myxococcota</taxon>
        <taxon>Myxococcia</taxon>
        <taxon>Myxococcales</taxon>
        <taxon>Cystobacterineae</taxon>
        <taxon>Archangiaceae</taxon>
        <taxon>Stigmatella</taxon>
    </lineage>
</organism>
<dbReference type="RefSeq" id="WP_272141902.1">
    <property type="nucleotide sequence ID" value="NZ_JAQNDM010000002.1"/>
</dbReference>
<protein>
    <submittedName>
        <fullName evidence="1">Uncharacterized protein</fullName>
    </submittedName>
</protein>
<dbReference type="EMBL" id="JAQNDM010000002">
    <property type="protein sequence ID" value="MDC0711893.1"/>
    <property type="molecule type" value="Genomic_DNA"/>
</dbReference>
<reference evidence="1 2" key="1">
    <citation type="submission" date="2022-11" db="EMBL/GenBank/DDBJ databases">
        <title>Minimal conservation of predation-associated metabolite biosynthetic gene clusters underscores biosynthetic potential of Myxococcota including descriptions for ten novel species: Archangium lansinium sp. nov., Myxococcus landrumus sp. nov., Nannocystis bai.</title>
        <authorList>
            <person name="Ahearne A."/>
            <person name="Stevens C."/>
            <person name="Dowd S."/>
        </authorList>
    </citation>
    <scope>NUCLEOTIDE SEQUENCE [LARGE SCALE GENOMIC DNA]</scope>
    <source>
        <strain evidence="1 2">NCWAL01</strain>
    </source>
</reference>
<accession>A0ABT5DE46</accession>
<evidence type="ECO:0000313" key="1">
    <source>
        <dbReference type="EMBL" id="MDC0711893.1"/>
    </source>
</evidence>
<proteinExistence type="predicted"/>
<comment type="caution">
    <text evidence="1">The sequence shown here is derived from an EMBL/GenBank/DDBJ whole genome shotgun (WGS) entry which is preliminary data.</text>
</comment>
<keyword evidence="2" id="KW-1185">Reference proteome</keyword>
<sequence>MRVSAATIPANSVMKRLNTTSAITVGSHPAYVDDLLVTMGKVRHTTANFTVYP</sequence>
<evidence type="ECO:0000313" key="2">
    <source>
        <dbReference type="Proteomes" id="UP001221838"/>
    </source>
</evidence>